<dbReference type="InterPro" id="IPR018841">
    <property type="entry name" value="DUF2442"/>
</dbReference>
<organism evidence="1 2">
    <name type="scientific">Selenomonas dianae</name>
    <dbReference type="NCBI Taxonomy" id="135079"/>
    <lineage>
        <taxon>Bacteria</taxon>
        <taxon>Bacillati</taxon>
        <taxon>Bacillota</taxon>
        <taxon>Negativicutes</taxon>
        <taxon>Selenomonadales</taxon>
        <taxon>Selenomonadaceae</taxon>
        <taxon>Selenomonas</taxon>
    </lineage>
</organism>
<keyword evidence="2" id="KW-1185">Reference proteome</keyword>
<comment type="caution">
    <text evidence="1">The sequence shown here is derived from an EMBL/GenBank/DDBJ whole genome shotgun (WGS) entry which is preliminary data.</text>
</comment>
<proteinExistence type="predicted"/>
<gene>
    <name evidence="1" type="ORF">GCM10008919_04460</name>
</gene>
<evidence type="ECO:0000313" key="2">
    <source>
        <dbReference type="Proteomes" id="UP001500399"/>
    </source>
</evidence>
<dbReference type="Pfam" id="PF10387">
    <property type="entry name" value="DUF2442"/>
    <property type="match status" value="1"/>
</dbReference>
<name>A0ABN0SX74_9FIRM</name>
<dbReference type="InterPro" id="IPR036782">
    <property type="entry name" value="NE0471-like_N"/>
</dbReference>
<dbReference type="SUPFAM" id="SSF143880">
    <property type="entry name" value="NE0471 N-terminal domain-like"/>
    <property type="match status" value="1"/>
</dbReference>
<evidence type="ECO:0008006" key="3">
    <source>
        <dbReference type="Google" id="ProtNLM"/>
    </source>
</evidence>
<dbReference type="Proteomes" id="UP001500399">
    <property type="component" value="Unassembled WGS sequence"/>
</dbReference>
<evidence type="ECO:0000313" key="1">
    <source>
        <dbReference type="EMBL" id="GAA0204263.1"/>
    </source>
</evidence>
<reference evidence="1 2" key="1">
    <citation type="journal article" date="2019" name="Int. J. Syst. Evol. Microbiol.">
        <title>The Global Catalogue of Microorganisms (GCM) 10K type strain sequencing project: providing services to taxonomists for standard genome sequencing and annotation.</title>
        <authorList>
            <consortium name="The Broad Institute Genomics Platform"/>
            <consortium name="The Broad Institute Genome Sequencing Center for Infectious Disease"/>
            <person name="Wu L."/>
            <person name="Ma J."/>
        </authorList>
    </citation>
    <scope>NUCLEOTIDE SEQUENCE [LARGE SCALE GENOMIC DNA]</scope>
    <source>
        <strain evidence="1 2">JCM 8542</strain>
    </source>
</reference>
<accession>A0ABN0SX74</accession>
<dbReference type="Gene3D" id="3.30.2020.10">
    <property type="entry name" value="NE0471-like N-terminal domain"/>
    <property type="match status" value="1"/>
</dbReference>
<dbReference type="RefSeq" id="WP_304987836.1">
    <property type="nucleotide sequence ID" value="NZ_BAAACR010000002.1"/>
</dbReference>
<protein>
    <recommendedName>
        <fullName evidence="3">DUF2442 domain-containing protein</fullName>
    </recommendedName>
</protein>
<dbReference type="EMBL" id="BAAACR010000002">
    <property type="protein sequence ID" value="GAA0204263.1"/>
    <property type="molecule type" value="Genomic_DNA"/>
</dbReference>
<sequence>MLQPKVLDVQPLPDYKLLLLFETGEKKIFDVMPYIKGSWYEKLKVPAVFQTVHVSGATVTWADGQDIAPHELYDDSVPAV</sequence>